<comment type="caution">
    <text evidence="2">The sequence shown here is derived from an EMBL/GenBank/DDBJ whole genome shotgun (WGS) entry which is preliminary data.</text>
</comment>
<gene>
    <name evidence="2" type="ORF">B0H16DRAFT_1316902</name>
</gene>
<proteinExistence type="predicted"/>
<name>A0AAD7NBN4_9AGAR</name>
<feature type="region of interest" description="Disordered" evidence="1">
    <location>
        <begin position="75"/>
        <end position="96"/>
    </location>
</feature>
<keyword evidence="3" id="KW-1185">Reference proteome</keyword>
<dbReference type="EMBL" id="JARKIB010000055">
    <property type="protein sequence ID" value="KAJ7753532.1"/>
    <property type="molecule type" value="Genomic_DNA"/>
</dbReference>
<dbReference type="AlphaFoldDB" id="A0AAD7NBN4"/>
<dbReference type="Proteomes" id="UP001215598">
    <property type="component" value="Unassembled WGS sequence"/>
</dbReference>
<accession>A0AAD7NBN4</accession>
<feature type="non-terminal residue" evidence="2">
    <location>
        <position position="249"/>
    </location>
</feature>
<evidence type="ECO:0000313" key="2">
    <source>
        <dbReference type="EMBL" id="KAJ7753532.1"/>
    </source>
</evidence>
<sequence>MKLASGKLERKAYHLRFEQNHPIHVEAKSTQTEYCNAVNKEKAAHWVDWLINLDDSSVWTASRFLSAEASDGGADRIPTLERRHPSSGKVVATAGTNEEKSEWLRKEFFPPAMQQSSVPQDPAYPPPAWKWETVSDDVIHAATKRMKPYKATFPGSTPNCVFTECTNLLVPFLGPIYRSLDTLEHFPEGWSELRVVVLRKPGKPDYKNPAAHRPIALTKGMPRLWYACKTLQCVAEAELAGILPSNQYG</sequence>
<evidence type="ECO:0000313" key="3">
    <source>
        <dbReference type="Proteomes" id="UP001215598"/>
    </source>
</evidence>
<evidence type="ECO:0000256" key="1">
    <source>
        <dbReference type="SAM" id="MobiDB-lite"/>
    </source>
</evidence>
<organism evidence="2 3">
    <name type="scientific">Mycena metata</name>
    <dbReference type="NCBI Taxonomy" id="1033252"/>
    <lineage>
        <taxon>Eukaryota</taxon>
        <taxon>Fungi</taxon>
        <taxon>Dikarya</taxon>
        <taxon>Basidiomycota</taxon>
        <taxon>Agaricomycotina</taxon>
        <taxon>Agaricomycetes</taxon>
        <taxon>Agaricomycetidae</taxon>
        <taxon>Agaricales</taxon>
        <taxon>Marasmiineae</taxon>
        <taxon>Mycenaceae</taxon>
        <taxon>Mycena</taxon>
    </lineage>
</organism>
<reference evidence="2" key="1">
    <citation type="submission" date="2023-03" db="EMBL/GenBank/DDBJ databases">
        <title>Massive genome expansion in bonnet fungi (Mycena s.s.) driven by repeated elements and novel gene families across ecological guilds.</title>
        <authorList>
            <consortium name="Lawrence Berkeley National Laboratory"/>
            <person name="Harder C.B."/>
            <person name="Miyauchi S."/>
            <person name="Viragh M."/>
            <person name="Kuo A."/>
            <person name="Thoen E."/>
            <person name="Andreopoulos B."/>
            <person name="Lu D."/>
            <person name="Skrede I."/>
            <person name="Drula E."/>
            <person name="Henrissat B."/>
            <person name="Morin E."/>
            <person name="Kohler A."/>
            <person name="Barry K."/>
            <person name="LaButti K."/>
            <person name="Morin E."/>
            <person name="Salamov A."/>
            <person name="Lipzen A."/>
            <person name="Mereny Z."/>
            <person name="Hegedus B."/>
            <person name="Baldrian P."/>
            <person name="Stursova M."/>
            <person name="Weitz H."/>
            <person name="Taylor A."/>
            <person name="Grigoriev I.V."/>
            <person name="Nagy L.G."/>
            <person name="Martin F."/>
            <person name="Kauserud H."/>
        </authorList>
    </citation>
    <scope>NUCLEOTIDE SEQUENCE</scope>
    <source>
        <strain evidence="2">CBHHK182m</strain>
    </source>
</reference>
<protein>
    <submittedName>
        <fullName evidence="2">Uncharacterized protein</fullName>
    </submittedName>
</protein>